<dbReference type="OrthoDB" id="2283488at2759"/>
<feature type="transmembrane region" description="Helical" evidence="2">
    <location>
        <begin position="263"/>
        <end position="281"/>
    </location>
</feature>
<evidence type="ECO:0000256" key="2">
    <source>
        <dbReference type="SAM" id="Phobius"/>
    </source>
</evidence>
<proteinExistence type="predicted"/>
<name>A0A9W9PF74_PENCI</name>
<organism evidence="4 5">
    <name type="scientific">Penicillium citrinum</name>
    <dbReference type="NCBI Taxonomy" id="5077"/>
    <lineage>
        <taxon>Eukaryota</taxon>
        <taxon>Fungi</taxon>
        <taxon>Dikarya</taxon>
        <taxon>Ascomycota</taxon>
        <taxon>Pezizomycotina</taxon>
        <taxon>Eurotiomycetes</taxon>
        <taxon>Eurotiomycetidae</taxon>
        <taxon>Eurotiales</taxon>
        <taxon>Aspergillaceae</taxon>
        <taxon>Penicillium</taxon>
    </lineage>
</organism>
<dbReference type="PANTHER" id="PTHR46910:SF17">
    <property type="entry name" value="SCFA-RELATED"/>
    <property type="match status" value="1"/>
</dbReference>
<dbReference type="RefSeq" id="XP_056506489.1">
    <property type="nucleotide sequence ID" value="XM_056640732.1"/>
</dbReference>
<dbReference type="InterPro" id="IPR050987">
    <property type="entry name" value="AtrR-like"/>
</dbReference>
<dbReference type="PANTHER" id="PTHR46910">
    <property type="entry name" value="TRANSCRIPTION FACTOR PDR1"/>
    <property type="match status" value="1"/>
</dbReference>
<keyword evidence="5" id="KW-1185">Reference proteome</keyword>
<feature type="domain" description="Xylanolytic transcriptional activator regulatory" evidence="3">
    <location>
        <begin position="20"/>
        <end position="90"/>
    </location>
</feature>
<reference evidence="4" key="1">
    <citation type="submission" date="2022-11" db="EMBL/GenBank/DDBJ databases">
        <authorList>
            <person name="Petersen C."/>
        </authorList>
    </citation>
    <scope>NUCLEOTIDE SEQUENCE</scope>
    <source>
        <strain evidence="4">IBT 23319</strain>
    </source>
</reference>
<dbReference type="GeneID" id="81379899"/>
<dbReference type="GO" id="GO:0003677">
    <property type="term" value="F:DNA binding"/>
    <property type="evidence" value="ECO:0007669"/>
    <property type="project" value="InterPro"/>
</dbReference>
<evidence type="ECO:0000313" key="4">
    <source>
        <dbReference type="EMBL" id="KAJ5243485.1"/>
    </source>
</evidence>
<dbReference type="GO" id="GO:0006351">
    <property type="term" value="P:DNA-templated transcription"/>
    <property type="evidence" value="ECO:0007669"/>
    <property type="project" value="InterPro"/>
</dbReference>
<evidence type="ECO:0000313" key="5">
    <source>
        <dbReference type="Proteomes" id="UP001147733"/>
    </source>
</evidence>
<keyword evidence="2" id="KW-0812">Transmembrane</keyword>
<dbReference type="EMBL" id="JAPQKT010000001">
    <property type="protein sequence ID" value="KAJ5243485.1"/>
    <property type="molecule type" value="Genomic_DNA"/>
</dbReference>
<keyword evidence="2" id="KW-0472">Membrane</keyword>
<evidence type="ECO:0000256" key="1">
    <source>
        <dbReference type="ARBA" id="ARBA00023242"/>
    </source>
</evidence>
<dbReference type="Proteomes" id="UP001147733">
    <property type="component" value="Unassembled WGS sequence"/>
</dbReference>
<dbReference type="GO" id="GO:0003700">
    <property type="term" value="F:DNA-binding transcription factor activity"/>
    <property type="evidence" value="ECO:0007669"/>
    <property type="project" value="InterPro"/>
</dbReference>
<sequence>MQCYCYLVSYLLDAGQEQAAYNMVGLALRISQTLNYMDSRTGGYRECQHFRRIWWTLVLLDFRCSRHIGKPVTNNLKELMCLRPTRELEDRKISNGLLCHSESIGLTAAALLVNETMDRFEQGPGLKDIDSRAQNFSESLLYLQRWCDEIRTEPLLAHIQLDIPDISGGQQEISEEPEPIEKSNSEMEVLLITMLRLQYHHVIMGLHRVFIQFPSYPLTPKTNPKADAHAATALNHAITIIEISHGKLTTHEVLNGLREIYQYIWNAVITIIGFMLAYPYCHRCSRAKRFLNFALEIFDSADSENSLAIRAASLTRHLCGKVDTLVQTLNIGQPSGPVVQSQAQQNNLPLSSWPSTQNEEIIFGGLEGDSLWSWADLVNMDSWPTYCDEVNEAFMDPVNLSI</sequence>
<gene>
    <name evidence="4" type="ORF">N7469_001812</name>
</gene>
<reference evidence="4" key="2">
    <citation type="journal article" date="2023" name="IMA Fungus">
        <title>Comparative genomic study of the Penicillium genus elucidates a diverse pangenome and 15 lateral gene transfer events.</title>
        <authorList>
            <person name="Petersen C."/>
            <person name="Sorensen T."/>
            <person name="Nielsen M.R."/>
            <person name="Sondergaard T.E."/>
            <person name="Sorensen J.L."/>
            <person name="Fitzpatrick D.A."/>
            <person name="Frisvad J.C."/>
            <person name="Nielsen K.L."/>
        </authorList>
    </citation>
    <scope>NUCLEOTIDE SEQUENCE</scope>
    <source>
        <strain evidence="4">IBT 23319</strain>
    </source>
</reference>
<dbReference type="CDD" id="cd12148">
    <property type="entry name" value="fungal_TF_MHR"/>
    <property type="match status" value="1"/>
</dbReference>
<protein>
    <recommendedName>
        <fullName evidence="3">Xylanolytic transcriptional activator regulatory domain-containing protein</fullName>
    </recommendedName>
</protein>
<comment type="caution">
    <text evidence="4">The sequence shown here is derived from an EMBL/GenBank/DDBJ whole genome shotgun (WGS) entry which is preliminary data.</text>
</comment>
<dbReference type="SMART" id="SM00906">
    <property type="entry name" value="Fungal_trans"/>
    <property type="match status" value="1"/>
</dbReference>
<keyword evidence="2" id="KW-1133">Transmembrane helix</keyword>
<dbReference type="InterPro" id="IPR007219">
    <property type="entry name" value="XnlR_reg_dom"/>
</dbReference>
<evidence type="ECO:0000259" key="3">
    <source>
        <dbReference type="SMART" id="SM00906"/>
    </source>
</evidence>
<dbReference type="AlphaFoldDB" id="A0A9W9PF74"/>
<dbReference type="GO" id="GO:0008270">
    <property type="term" value="F:zinc ion binding"/>
    <property type="evidence" value="ECO:0007669"/>
    <property type="project" value="InterPro"/>
</dbReference>
<keyword evidence="1" id="KW-0539">Nucleus</keyword>
<accession>A0A9W9PF74</accession>